<protein>
    <submittedName>
        <fullName evidence="1">Uncharacterized protein</fullName>
    </submittedName>
</protein>
<name>A0A9X2EV02_9GAMM</name>
<evidence type="ECO:0000313" key="2">
    <source>
        <dbReference type="Proteomes" id="UP001139028"/>
    </source>
</evidence>
<sequence length="135" mass="14987">MTHNHIQTDPSYVSTASPVLLASPVMTREKFSESSGLREGQIRGQMLRGHLPVFNIGRLAMVNVALLTWSEIHLVPCPIMTKDAFAKASGLREQQVESQLDKGNLPRRDVGRLALVDVAELVRQCMAQQDSSRSY</sequence>
<dbReference type="Proteomes" id="UP001139028">
    <property type="component" value="Unassembled WGS sequence"/>
</dbReference>
<gene>
    <name evidence="1" type="ORF">MO867_18935</name>
</gene>
<accession>A0A9X2EV02</accession>
<comment type="caution">
    <text evidence="1">The sequence shown here is derived from an EMBL/GenBank/DDBJ whole genome shotgun (WGS) entry which is preliminary data.</text>
</comment>
<evidence type="ECO:0000313" key="1">
    <source>
        <dbReference type="EMBL" id="MCO1336413.1"/>
    </source>
</evidence>
<keyword evidence="2" id="KW-1185">Reference proteome</keyword>
<reference evidence="1" key="1">
    <citation type="journal article" date="2022" name="Arch. Microbiol.">
        <title>Microbulbifer okhotskensis sp. nov., isolated from a deep bottom sediment of the Okhotsk Sea.</title>
        <authorList>
            <person name="Romanenko L."/>
            <person name="Kurilenko V."/>
            <person name="Otstavnykh N."/>
            <person name="Velansky P."/>
            <person name="Isaeva M."/>
            <person name="Mikhailov V."/>
        </authorList>
    </citation>
    <scope>NUCLEOTIDE SEQUENCE</scope>
    <source>
        <strain evidence="1">OS29</strain>
    </source>
</reference>
<organism evidence="1 2">
    <name type="scientific">Microbulbifer okhotskensis</name>
    <dbReference type="NCBI Taxonomy" id="2926617"/>
    <lineage>
        <taxon>Bacteria</taxon>
        <taxon>Pseudomonadati</taxon>
        <taxon>Pseudomonadota</taxon>
        <taxon>Gammaproteobacteria</taxon>
        <taxon>Cellvibrionales</taxon>
        <taxon>Microbulbiferaceae</taxon>
        <taxon>Microbulbifer</taxon>
    </lineage>
</organism>
<proteinExistence type="predicted"/>
<dbReference type="AlphaFoldDB" id="A0A9X2EV02"/>
<dbReference type="RefSeq" id="WP_252472059.1">
    <property type="nucleotide sequence ID" value="NZ_JALBWM010000132.1"/>
</dbReference>
<dbReference type="EMBL" id="JALBWM010000132">
    <property type="protein sequence ID" value="MCO1336413.1"/>
    <property type="molecule type" value="Genomic_DNA"/>
</dbReference>